<keyword evidence="2" id="KW-1185">Reference proteome</keyword>
<name>A0A5E4Z123_9BURK</name>
<dbReference type="AlphaFoldDB" id="A0A5E4Z123"/>
<accession>A0A5E4Z123</accession>
<gene>
    <name evidence="1" type="ORF">PAN31108_04929</name>
</gene>
<organism evidence="1 2">
    <name type="scientific">Pandoraea anhela</name>
    <dbReference type="NCBI Taxonomy" id="2508295"/>
    <lineage>
        <taxon>Bacteria</taxon>
        <taxon>Pseudomonadati</taxon>
        <taxon>Pseudomonadota</taxon>
        <taxon>Betaproteobacteria</taxon>
        <taxon>Burkholderiales</taxon>
        <taxon>Burkholderiaceae</taxon>
        <taxon>Pandoraea</taxon>
    </lineage>
</organism>
<protein>
    <recommendedName>
        <fullName evidence="3">Lipoprotein</fullName>
    </recommendedName>
</protein>
<evidence type="ECO:0008006" key="3">
    <source>
        <dbReference type="Google" id="ProtNLM"/>
    </source>
</evidence>
<dbReference type="PROSITE" id="PS51257">
    <property type="entry name" value="PROKAR_LIPOPROTEIN"/>
    <property type="match status" value="1"/>
</dbReference>
<dbReference type="OrthoDB" id="9958604at2"/>
<proteinExistence type="predicted"/>
<dbReference type="EMBL" id="CABPSB010000029">
    <property type="protein sequence ID" value="VVE54372.1"/>
    <property type="molecule type" value="Genomic_DNA"/>
</dbReference>
<sequence length="95" mass="10323">MKNIVATLLFVTATLSGCEEATHKPIAGTYADKDGSMLVFERGKVKVPGIAHREAVFTVSGNILKFKFSDGYPVEATVSGDSFTTNYGYVYKKVH</sequence>
<reference evidence="1 2" key="1">
    <citation type="submission" date="2019-08" db="EMBL/GenBank/DDBJ databases">
        <authorList>
            <person name="Peeters C."/>
        </authorList>
    </citation>
    <scope>NUCLEOTIDE SEQUENCE [LARGE SCALE GENOMIC DNA]</scope>
    <source>
        <strain evidence="1 2">LMG 31108</strain>
    </source>
</reference>
<dbReference type="Proteomes" id="UP000406256">
    <property type="component" value="Unassembled WGS sequence"/>
</dbReference>
<dbReference type="RefSeq" id="WP_150671384.1">
    <property type="nucleotide sequence ID" value="NZ_CABPSB010000029.1"/>
</dbReference>
<evidence type="ECO:0000313" key="1">
    <source>
        <dbReference type="EMBL" id="VVE54372.1"/>
    </source>
</evidence>
<evidence type="ECO:0000313" key="2">
    <source>
        <dbReference type="Proteomes" id="UP000406256"/>
    </source>
</evidence>